<dbReference type="InterPro" id="IPR002481">
    <property type="entry name" value="FUR"/>
</dbReference>
<sequence length="141" mass="15765">MTTGQIADMLRSKGLKVTPQRVEIIRFLQTHRTHPTAQQIYEHVLRKVGSVSFTTIYNTVRVLEQMGQVRKIPISETGAIYDIDTSDHGHFVCEVCGSVYDISYEVSFQILGQVKRTELVVYGVCEKCAGKDSATDIKAPS</sequence>
<keyword evidence="5" id="KW-0238">DNA-binding</keyword>
<evidence type="ECO:0000256" key="6">
    <source>
        <dbReference type="ARBA" id="ARBA00023163"/>
    </source>
</evidence>
<dbReference type="InterPro" id="IPR043135">
    <property type="entry name" value="Fur_C"/>
</dbReference>
<accession>A0A832MM22</accession>
<feature type="binding site" evidence="7">
    <location>
        <position position="128"/>
    </location>
    <ligand>
        <name>Zn(2+)</name>
        <dbReference type="ChEBI" id="CHEBI:29105"/>
    </ligand>
</feature>
<dbReference type="GO" id="GO:0008270">
    <property type="term" value="F:zinc ion binding"/>
    <property type="evidence" value="ECO:0007669"/>
    <property type="project" value="TreeGrafter"/>
</dbReference>
<dbReference type="GO" id="GO:0003700">
    <property type="term" value="F:DNA-binding transcription factor activity"/>
    <property type="evidence" value="ECO:0007669"/>
    <property type="project" value="InterPro"/>
</dbReference>
<dbReference type="InterPro" id="IPR036390">
    <property type="entry name" value="WH_DNA-bd_sf"/>
</dbReference>
<keyword evidence="2" id="KW-0678">Repressor</keyword>
<dbReference type="Gene3D" id="3.30.1490.190">
    <property type="match status" value="1"/>
</dbReference>
<dbReference type="GO" id="GO:0000976">
    <property type="term" value="F:transcription cis-regulatory region binding"/>
    <property type="evidence" value="ECO:0007669"/>
    <property type="project" value="TreeGrafter"/>
</dbReference>
<protein>
    <submittedName>
        <fullName evidence="8">Transcriptional repressor</fullName>
    </submittedName>
</protein>
<dbReference type="GO" id="GO:0045892">
    <property type="term" value="P:negative regulation of DNA-templated transcription"/>
    <property type="evidence" value="ECO:0007669"/>
    <property type="project" value="TreeGrafter"/>
</dbReference>
<dbReference type="PANTHER" id="PTHR33202:SF7">
    <property type="entry name" value="FERRIC UPTAKE REGULATION PROTEIN"/>
    <property type="match status" value="1"/>
</dbReference>
<dbReference type="SUPFAM" id="SSF46785">
    <property type="entry name" value="Winged helix' DNA-binding domain"/>
    <property type="match status" value="1"/>
</dbReference>
<evidence type="ECO:0000256" key="1">
    <source>
        <dbReference type="ARBA" id="ARBA00007957"/>
    </source>
</evidence>
<dbReference type="CDD" id="cd07153">
    <property type="entry name" value="Fur_like"/>
    <property type="match status" value="1"/>
</dbReference>
<keyword evidence="4" id="KW-0805">Transcription regulation</keyword>
<comment type="caution">
    <text evidence="8">The sequence shown here is derived from an EMBL/GenBank/DDBJ whole genome shotgun (WGS) entry which is preliminary data.</text>
</comment>
<evidence type="ECO:0000313" key="8">
    <source>
        <dbReference type="EMBL" id="HGZ78954.1"/>
    </source>
</evidence>
<dbReference type="GO" id="GO:1900376">
    <property type="term" value="P:regulation of secondary metabolite biosynthetic process"/>
    <property type="evidence" value="ECO:0007669"/>
    <property type="project" value="TreeGrafter"/>
</dbReference>
<evidence type="ECO:0000256" key="4">
    <source>
        <dbReference type="ARBA" id="ARBA00023015"/>
    </source>
</evidence>
<comment type="cofactor">
    <cofactor evidence="7">
        <name>Zn(2+)</name>
        <dbReference type="ChEBI" id="CHEBI:29105"/>
    </cofactor>
    <text evidence="7">Binds 1 zinc ion per subunit.</text>
</comment>
<keyword evidence="6" id="KW-0804">Transcription</keyword>
<name>A0A832MM22_9THEM</name>
<dbReference type="AlphaFoldDB" id="A0A832MM22"/>
<dbReference type="Gene3D" id="1.10.10.10">
    <property type="entry name" value="Winged helix-like DNA-binding domain superfamily/Winged helix DNA-binding domain"/>
    <property type="match status" value="1"/>
</dbReference>
<feature type="binding site" evidence="7">
    <location>
        <position position="93"/>
    </location>
    <ligand>
        <name>Zn(2+)</name>
        <dbReference type="ChEBI" id="CHEBI:29105"/>
    </ligand>
</feature>
<comment type="similarity">
    <text evidence="1">Belongs to the Fur family.</text>
</comment>
<keyword evidence="7" id="KW-0479">Metal-binding</keyword>
<evidence type="ECO:0000256" key="7">
    <source>
        <dbReference type="PIRSR" id="PIRSR602481-1"/>
    </source>
</evidence>
<feature type="binding site" evidence="7">
    <location>
        <position position="125"/>
    </location>
    <ligand>
        <name>Zn(2+)</name>
        <dbReference type="ChEBI" id="CHEBI:29105"/>
    </ligand>
</feature>
<dbReference type="InterPro" id="IPR036388">
    <property type="entry name" value="WH-like_DNA-bd_sf"/>
</dbReference>
<evidence type="ECO:0000256" key="2">
    <source>
        <dbReference type="ARBA" id="ARBA00022491"/>
    </source>
</evidence>
<proteinExistence type="inferred from homology"/>
<organism evidence="8">
    <name type="scientific">Pseudothermotoga hypogea</name>
    <dbReference type="NCBI Taxonomy" id="57487"/>
    <lineage>
        <taxon>Bacteria</taxon>
        <taxon>Thermotogati</taxon>
        <taxon>Thermotogota</taxon>
        <taxon>Thermotogae</taxon>
        <taxon>Thermotogales</taxon>
        <taxon>Thermotogaceae</taxon>
        <taxon>Pseudothermotoga</taxon>
    </lineage>
</organism>
<keyword evidence="3 7" id="KW-0862">Zinc</keyword>
<gene>
    <name evidence="8" type="ORF">ENW55_03095</name>
</gene>
<evidence type="ECO:0000256" key="5">
    <source>
        <dbReference type="ARBA" id="ARBA00023125"/>
    </source>
</evidence>
<dbReference type="EMBL" id="DTKQ01000025">
    <property type="protein sequence ID" value="HGZ78954.1"/>
    <property type="molecule type" value="Genomic_DNA"/>
</dbReference>
<dbReference type="Pfam" id="PF01475">
    <property type="entry name" value="FUR"/>
    <property type="match status" value="1"/>
</dbReference>
<feature type="binding site" evidence="7">
    <location>
        <position position="96"/>
    </location>
    <ligand>
        <name>Zn(2+)</name>
        <dbReference type="ChEBI" id="CHEBI:29105"/>
    </ligand>
</feature>
<reference evidence="8" key="1">
    <citation type="journal article" date="2020" name="mSystems">
        <title>Genome- and Community-Level Interaction Insights into Carbon Utilization and Element Cycling Functions of Hydrothermarchaeota in Hydrothermal Sediment.</title>
        <authorList>
            <person name="Zhou Z."/>
            <person name="Liu Y."/>
            <person name="Xu W."/>
            <person name="Pan J."/>
            <person name="Luo Z.H."/>
            <person name="Li M."/>
        </authorList>
    </citation>
    <scope>NUCLEOTIDE SEQUENCE [LARGE SCALE GENOMIC DNA]</scope>
    <source>
        <strain evidence="8">SpSt-86</strain>
    </source>
</reference>
<evidence type="ECO:0000256" key="3">
    <source>
        <dbReference type="ARBA" id="ARBA00022833"/>
    </source>
</evidence>
<dbReference type="PANTHER" id="PTHR33202">
    <property type="entry name" value="ZINC UPTAKE REGULATION PROTEIN"/>
    <property type="match status" value="1"/>
</dbReference>